<name>A0A238UBQ7_9FLAO</name>
<dbReference type="AlphaFoldDB" id="A0A238UBQ7"/>
<keyword evidence="1" id="KW-0472">Membrane</keyword>
<evidence type="ECO:0000313" key="3">
    <source>
        <dbReference type="Proteomes" id="UP000215214"/>
    </source>
</evidence>
<evidence type="ECO:0000256" key="1">
    <source>
        <dbReference type="SAM" id="Phobius"/>
    </source>
</evidence>
<evidence type="ECO:0000313" key="2">
    <source>
        <dbReference type="EMBL" id="SNR16008.1"/>
    </source>
</evidence>
<dbReference type="OrthoDB" id="1425482at2"/>
<sequence length="240" mass="28433">MLHPVNLQEKLLKLRNKQLKNFDIDFWIKEIFSDLDEARSITKSKLKEANDAANTNQFNIDFVDSNAVFHIDQIKKICVDYRLRFLDTSFFKGDYPEEAISKIHELQRVHHTNLEGFKIIAPSVLFRLKKADDPMLFAPMGNDYYYLIHKWGDDLHPLRKLKFWFVKDLDNFIFTLLALCFIFSLATHTFFFREHSSISYFIVLFLFYFKGAVGLSLLWGVSLGKNFNKYIWNSKYDKIS</sequence>
<accession>A0A238UBQ7</accession>
<keyword evidence="1" id="KW-0812">Transmembrane</keyword>
<organism evidence="2 3">
    <name type="scientific">Tenacibaculum jejuense</name>
    <dbReference type="NCBI Taxonomy" id="584609"/>
    <lineage>
        <taxon>Bacteria</taxon>
        <taxon>Pseudomonadati</taxon>
        <taxon>Bacteroidota</taxon>
        <taxon>Flavobacteriia</taxon>
        <taxon>Flavobacteriales</taxon>
        <taxon>Flavobacteriaceae</taxon>
        <taxon>Tenacibaculum</taxon>
    </lineage>
</organism>
<gene>
    <name evidence="2" type="ORF">TJEJU_2323</name>
</gene>
<feature type="transmembrane region" description="Helical" evidence="1">
    <location>
        <begin position="198"/>
        <end position="221"/>
    </location>
</feature>
<dbReference type="RefSeq" id="WP_095072231.1">
    <property type="nucleotide sequence ID" value="NZ_LT899436.1"/>
</dbReference>
<dbReference type="KEGG" id="tje:TJEJU_2323"/>
<keyword evidence="3" id="KW-1185">Reference proteome</keyword>
<dbReference type="EMBL" id="LT899436">
    <property type="protein sequence ID" value="SNR16008.1"/>
    <property type="molecule type" value="Genomic_DNA"/>
</dbReference>
<feature type="transmembrane region" description="Helical" evidence="1">
    <location>
        <begin position="169"/>
        <end position="192"/>
    </location>
</feature>
<dbReference type="Proteomes" id="UP000215214">
    <property type="component" value="Chromosome TJEJU"/>
</dbReference>
<proteinExistence type="predicted"/>
<keyword evidence="1" id="KW-1133">Transmembrane helix</keyword>
<reference evidence="2 3" key="1">
    <citation type="submission" date="2017-07" db="EMBL/GenBank/DDBJ databases">
        <authorList>
            <person name="Sun Z.S."/>
            <person name="Albrecht U."/>
            <person name="Echele G."/>
            <person name="Lee C.C."/>
        </authorList>
    </citation>
    <scope>NUCLEOTIDE SEQUENCE [LARGE SCALE GENOMIC DNA]</scope>
    <source>
        <strain evidence="3">type strain: KCTC 22618</strain>
    </source>
</reference>
<protein>
    <submittedName>
        <fullName evidence="2">Uncharacterized protein</fullName>
    </submittedName>
</protein>